<feature type="region of interest" description="Disordered" evidence="1">
    <location>
        <begin position="3317"/>
        <end position="3336"/>
    </location>
</feature>
<dbReference type="PANTHER" id="PTHR22948">
    <property type="entry name" value="TUDOR DOMAIN CONTAINING PROTEIN"/>
    <property type="match status" value="1"/>
</dbReference>
<dbReference type="FunFam" id="2.30.30.140:FF:000018">
    <property type="entry name" value="Serine/threonine-protein kinase 31"/>
    <property type="match status" value="8"/>
</dbReference>
<feature type="compositionally biased region" description="Acidic residues" evidence="1">
    <location>
        <begin position="3701"/>
        <end position="3713"/>
    </location>
</feature>
<feature type="region of interest" description="Disordered" evidence="1">
    <location>
        <begin position="3408"/>
        <end position="3730"/>
    </location>
</feature>
<feature type="domain" description="Tudor" evidence="2">
    <location>
        <begin position="1840"/>
        <end position="1898"/>
    </location>
</feature>
<feature type="compositionally biased region" description="Acidic residues" evidence="1">
    <location>
        <begin position="3671"/>
        <end position="3684"/>
    </location>
</feature>
<dbReference type="InterPro" id="IPR050621">
    <property type="entry name" value="Tudor_domain_containing"/>
</dbReference>
<proteinExistence type="predicted"/>
<dbReference type="Proteomes" id="UP001374579">
    <property type="component" value="Unassembled WGS sequence"/>
</dbReference>
<accession>A0AAN9G9M2</accession>
<feature type="compositionally biased region" description="Basic and acidic residues" evidence="1">
    <location>
        <begin position="3130"/>
        <end position="3140"/>
    </location>
</feature>
<feature type="domain" description="Tudor" evidence="2">
    <location>
        <begin position="711"/>
        <end position="769"/>
    </location>
</feature>
<feature type="compositionally biased region" description="Acidic residues" evidence="1">
    <location>
        <begin position="3521"/>
        <end position="3534"/>
    </location>
</feature>
<feature type="domain" description="Tudor" evidence="2">
    <location>
        <begin position="1402"/>
        <end position="1460"/>
    </location>
</feature>
<feature type="domain" description="Tudor" evidence="2">
    <location>
        <begin position="2041"/>
        <end position="2103"/>
    </location>
</feature>
<dbReference type="InterPro" id="IPR035437">
    <property type="entry name" value="SNase_OB-fold_sf"/>
</dbReference>
<feature type="region of interest" description="Disordered" evidence="1">
    <location>
        <begin position="2785"/>
        <end position="2888"/>
    </location>
</feature>
<dbReference type="PROSITE" id="PS50304">
    <property type="entry name" value="TUDOR"/>
    <property type="match status" value="11"/>
</dbReference>
<evidence type="ECO:0000313" key="3">
    <source>
        <dbReference type="EMBL" id="KAK7099992.1"/>
    </source>
</evidence>
<feature type="compositionally biased region" description="Acidic residues" evidence="1">
    <location>
        <begin position="3581"/>
        <end position="3594"/>
    </location>
</feature>
<sequence length="3913" mass="423075">MSRRKDYQFMALEPGTTEDVFVGHITDPDNFFVQLSRTADCLEEIMNLLTTYYKDSPPEACNWQLGDTCAALYTDGEWYRGRVTGTPHNGDRLEVSFVDYGNKDYIERENIRSLRPDLFNYPVQSIHCCLEGISSAENFWSPEHVAKFEDLCLEKDFAATVVSYDEGQDVYIVQLVSEDGSNVNQKFGEMTGSGIIQAGLGAAKRSVRATDSLDLKVTVGGNAQAKPTRGIAQSLGVNINGGATSQSTIPHVSLKVGEKGDVTVVFVSTPSEFWCQVNKFAQASGQLAEQMAVTYNRMGPGEGILHNLRPGSMCAALCDADKTWYRAVIQEVTGPEATVFFIDFGNNDTVSVGNVKELKEEFRSLPAQAVSCALSGVRPSSGQWSEDASAKFEDVVMENEYTATVIEKVKNGRHIISLTNTSDNSDVATSFLGTCSEAVKVTGQTPGAAVAANMPKFPPPNIQTPSKAKVFVSWLESPSEFYIQLSDNQSVLDSLTDGLQEFYESQKATPATNVRPGSIVVSRFSDDGAWYRGVVKNITGPTSEIFFVDFGNCDKVPTVSLQQVEKQFCKIPAQAVHCSLHGIRPLSQGNTWSGDAKDFLESLTQDGATCKFLTCKAGVYEVELESSGKNVAREMIAHAVVRGTQQEEASSAPKYQHVQVARGKNHAVYVGYIDSVENFCVQLAAGMPELDQLMEEIGDYYNSGKGKPLTNPQVGMPCVAKYEEDDQWYRAQVRSFSSKDIDVFFVDYGNIQSSPRNTVFQMEPKFMNSLPAQAVQCRLSIDQAFNSEGQLDKFSTVTGNDEFEMVVKGREGAKLIVDLLKAGASVTNELKGGASPAKESPEKASSGYTSGKVSPGQTVSAFASFIESPSRFWVQLAGCDDELMSIMETLSKHYGPGNDAALANPTPGQPCVALYEEDKKWYRASVMSVHGTQVKVQFVDYGNSELVDRQNVKPISSSFLSSPLLAIECCLDGFQSSPASDDAVALLEDLVTELELSVTFKDPKNVTVFAGNKDVGQVLKDKGLGPRSQRSTPRTSPMKPPSGSNPRSPPSQPSFGGRPVMSASSPPGSSAPQKFIEATPPSGSADAIITHLDTQTGTFWVQLASSESQLQQLASQLQSTYGSGGPALRGSAAEAMACCAKFSADGCWYRSIVQSIMGPKVKVQFVDYGNSDVIPANTLKSITPDLLQAPKQVFECKLKGLQSWNAQTASVFSKTAMDDRISVRFVTCSPPYQIQASVKRQDLLQLLLSPSPSPQKGFGGGGGGGGFGGGSGASKPFDRPQQQKNSPPSKFGSAPPPRSFNDRPQRGFGNSAKEDSWGDAPPKDQPFKRNISSDSGFATTPSPPKLPEQVFQPQQCPGGSQAVYVSHVADDGTFYLQLLRDIDAIDELTTKVESAPAAAHPNPEVGAACGAKFSEDGAWYRGLVKSVAGSMADILFVDFGNGEKSDVKGLKPLPAHLLTPALAYQCQVEETGPLTPEQQETFKTASEDKEYQVTFKSGLPFSVIVKDENGTNLAETVFKPTSIRPPTAPKEMVPATVSKVDDNGRFYLQLSSQEDALFTLSDEVQTVCDGQLEKLTSFEEGQVCCAKFSEDEAWYRATVVKDNGDTVTVLFVDFGNKDTVSKDDVVVIPPFLMTKAAFAYDSKLQGVKKWKEDQKKKFEAMTEGKVMNARFMSFTPPFEVELTRSIGLELMEDEESVEEEVEEEFTDAKEVPEESAAPESQAKPEDNTEEAEMEPQVAPESQAKPEDKTSEGEIEPQAEAVKEAQAESENKGDSETETSSAESKSEFRPQTPPALDACIISHVDSDGIFYLQLTSEDDTREALSEKLQDECESPESKVVPPSVGLACCGKFSEDEGWYRAVVEKVDGDSVKVRFVDFGNTDTIPVSDLREISAESLSSAPLAYKCVLEDSDGDVVSSKLEELIADQTLTVTFESTETPPYTVNLQLENGSNVSVLLTSPSAGENASAIADQTQDSEEAALHMDRQSMTLPQGHRVKVTISHVDSPSSFCVQRDKVSQLDELSEAMLEHYSSLAEGDGLIENLFVGQLCASLFGEEEEKAWYRAQVRSIDEDTDTCKLFYVDYGNTDSVPRSSVRELLPKFKELPWQCVSCSLAGVRCSADEWSEEVKTAFEDMAAGKSVLADVLSGDGISQPYLVHALDLGIPLAETFLALNLEGVEATETPKLDNVQHIFSDTKTEESLASDLQELELDDTAQEKEDVENSEKETVDDIGETEQEFSRHLKECTAQIESTMLEDAVSRQQNVNSTQLEESTVEESAVATGEGTQEEEEEGEEEEEEEDFEDAVGAEDEGAEDDGNITETADDHQACCGCVSDGLAELEWMDIHICVAVSASEFWCQLPYARSILSGSTLGIEKARATEVVTDPKVGHLYLVCDPPLTNYRGKVLTTDCDDAKVKVLKIDYGTEENVPKGCLFPLPKHQLELPAQAFCCCLDKQETVVAKKDWLNDVITKGEAVDRDFQVKVVGRKADGIVLVDIREKSSKECSPQPFDITSIEADGDASKLGGGEEVSMDALEISQPVLESTVLGDTLFQSCMERSDGDQDYIVQPLDQGKEYHVSVSPAGRPDSFYVVQVSSKGLLDTLADDIEAEVIEKEEADEASEQLTVGSPCLVLNKTTSKWVRGQVKSSGDEYKVLCVDSGCVVDVGKESVRELPLRLLDTPAQAVLCCLADVVPVEEQWCDSALSFFTDFISNSPLKLTMSDLSPDREKYKVTLSDELSESGGDLTTNQMGNEPSVNRTLVELGYAEAVSGSPLDVELQVERTINDPDQVDQMESSFSEVVCQRENSLGENSAAEDDDTEQERDEMDASGDATKALQTESEEGQALQSQSETNGEDVIGSSRTRGIVAPDTEENGLTDESANITILQPSNDVTNEETFDAMENLDSVESGATGNEEAEGGERNAKNGEKDIEGGKEKRGDGAESGDEEYFDVDSVLQNVDVGASVCCNHVKPKTYSEIVSDFVDSLKLNVAVSGVADSSDFLVESNASTKVVGDLDDKDASIVDAGDGNNIIREELADEEELGVDLEGHVEEEAKDDSLEERAGLVEPAGEHVELATDFSSKNAVESVEKIAEEDDEYEQVENGREMMDSEQHDFGEEEEEKDNLSQAMGEQETRFTGKKNEQQVQSSMELGEVMKNGSEDEQTLDFQEKKMDEMFENQHPDDPTKSTGILTANTESAQPTTADDHESGKNMNQESEMFRACSISHTEEVDQHSSFSEKDASEFPLPCSSDEGLDGSFRLEKHDAAKFLSALSVPLPPSPLSVPRPLSPWSVPLPPSPLCVPRPLSPWSVPLPPSPLTVPISEDFETEPAGTSSPRLSLSSEALSLEKHDAAKFLSALSVPLPLSPLSVPLPISDDFETEPAGTSSPRLSPCSEAFSLEKHDAANFLSALSVPLPPSPLTVPISDDFETEPAGTSSPRLPPGSEAFSLEGSGEAEVQKSGDGVAESTEEDDELEATEEGIGLEGTVESQPCSKLGTEADNDEEEDTDKQAKDSDALSTSTSDLVDEAEDVGEEEDTDKQAKASEALSTSTSDLVDEAEDVGEEEDGDKQAKASEALSTSTSDLVDEAEDVGEEEDGDKQAKASEALSTSTSDLVDEAEDVGEEEDTDKQAKASDALSTSTSDLVDEAEDVGEEEDGDKQAKASEALSTSTSDLVDEAEDVGEEEDGDKQAKASEALSTSTSDLVDEAEDVGEDADQQAGDSESLSASASGDLLDTQLTAEDVEKVAAQLESMAVLELRHLEVEEAEEYREELAQIISEYGDSIEPDETASDKTLPSNGDEVAVDEVLSSMGCEITPAESITSTGNETASDKTHPCNSEEATVEKILCSTGSGLTPDKSFASSGDKMESNTTLSRPADEKEKAEAIAEADISEEDAEKPPQMVLSKVEEHSQRTAE</sequence>
<feature type="compositionally biased region" description="Polar residues" evidence="1">
    <location>
        <begin position="2875"/>
        <end position="2888"/>
    </location>
</feature>
<feature type="compositionally biased region" description="Polar residues" evidence="1">
    <location>
        <begin position="3816"/>
        <end position="3825"/>
    </location>
</feature>
<feature type="region of interest" description="Disordered" evidence="1">
    <location>
        <begin position="2207"/>
        <end position="2235"/>
    </location>
</feature>
<feature type="compositionally biased region" description="Acidic residues" evidence="1">
    <location>
        <begin position="3551"/>
        <end position="3564"/>
    </location>
</feature>
<feature type="compositionally biased region" description="Low complexity" evidence="1">
    <location>
        <begin position="1062"/>
        <end position="1072"/>
    </location>
</feature>
<feature type="compositionally biased region" description="Basic and acidic residues" evidence="1">
    <location>
        <begin position="2213"/>
        <end position="2227"/>
    </location>
</feature>
<evidence type="ECO:0000259" key="2">
    <source>
        <dbReference type="PROSITE" id="PS50304"/>
    </source>
</evidence>
<feature type="domain" description="Tudor" evidence="2">
    <location>
        <begin position="513"/>
        <end position="571"/>
    </location>
</feature>
<dbReference type="PANTHER" id="PTHR22948:SF29">
    <property type="entry name" value="FI02030P-RELATED"/>
    <property type="match status" value="1"/>
</dbReference>
<feature type="region of interest" description="Disordered" evidence="1">
    <location>
        <begin position="1248"/>
        <end position="1358"/>
    </location>
</feature>
<feature type="domain" description="Tudor" evidence="2">
    <location>
        <begin position="1577"/>
        <end position="1635"/>
    </location>
</feature>
<feature type="compositionally biased region" description="Acidic residues" evidence="1">
    <location>
        <begin position="2284"/>
        <end position="2316"/>
    </location>
</feature>
<feature type="domain" description="Tudor" evidence="2">
    <location>
        <begin position="307"/>
        <end position="365"/>
    </location>
</feature>
<feature type="domain" description="Tudor" evidence="2">
    <location>
        <begin position="2621"/>
        <end position="2678"/>
    </location>
</feature>
<feature type="domain" description="Tudor" evidence="2">
    <location>
        <begin position="904"/>
        <end position="962"/>
    </location>
</feature>
<comment type="caution">
    <text evidence="3">The sequence shown here is derived from an EMBL/GenBank/DDBJ whole genome shotgun (WGS) entry which is preliminary data.</text>
</comment>
<feature type="region of interest" description="Disordered" evidence="1">
    <location>
        <begin position="1018"/>
        <end position="1083"/>
    </location>
</feature>
<dbReference type="InterPro" id="IPR002999">
    <property type="entry name" value="Tudor"/>
</dbReference>
<feature type="compositionally biased region" description="Polar residues" evidence="1">
    <location>
        <begin position="2790"/>
        <end position="2808"/>
    </location>
</feature>
<feature type="compositionally biased region" description="Low complexity" evidence="1">
    <location>
        <begin position="3714"/>
        <end position="3730"/>
    </location>
</feature>
<dbReference type="Gene3D" id="2.40.50.90">
    <property type="match status" value="10"/>
</dbReference>
<feature type="compositionally biased region" description="Acidic residues" evidence="1">
    <location>
        <begin position="3464"/>
        <end position="3475"/>
    </location>
</feature>
<feature type="compositionally biased region" description="Basic and acidic residues" evidence="1">
    <location>
        <begin position="3165"/>
        <end position="3183"/>
    </location>
</feature>
<feature type="region of interest" description="Disordered" evidence="1">
    <location>
        <begin position="3105"/>
        <end position="3254"/>
    </location>
</feature>
<feature type="compositionally biased region" description="Acidic residues" evidence="1">
    <location>
        <begin position="1693"/>
        <end position="1705"/>
    </location>
</feature>
<feature type="compositionally biased region" description="Polar residues" evidence="1">
    <location>
        <begin position="3184"/>
        <end position="3200"/>
    </location>
</feature>
<feature type="compositionally biased region" description="Basic and acidic residues" evidence="1">
    <location>
        <begin position="3873"/>
        <end position="3882"/>
    </location>
</feature>
<feature type="region of interest" description="Disordered" evidence="1">
    <location>
        <begin position="1693"/>
        <end position="1792"/>
    </location>
</feature>
<organism evidence="3 4">
    <name type="scientific">Littorina saxatilis</name>
    <dbReference type="NCBI Taxonomy" id="31220"/>
    <lineage>
        <taxon>Eukaryota</taxon>
        <taxon>Metazoa</taxon>
        <taxon>Spiralia</taxon>
        <taxon>Lophotrochozoa</taxon>
        <taxon>Mollusca</taxon>
        <taxon>Gastropoda</taxon>
        <taxon>Caenogastropoda</taxon>
        <taxon>Littorinimorpha</taxon>
        <taxon>Littorinoidea</taxon>
        <taxon>Littorinidae</taxon>
        <taxon>Littorina</taxon>
    </lineage>
</organism>
<dbReference type="SUPFAM" id="SSF63748">
    <property type="entry name" value="Tudor/PWWP/MBT"/>
    <property type="match status" value="12"/>
</dbReference>
<feature type="region of interest" description="Disordered" evidence="1">
    <location>
        <begin position="3814"/>
        <end position="3913"/>
    </location>
</feature>
<feature type="compositionally biased region" description="Basic and acidic residues" evidence="1">
    <location>
        <begin position="1312"/>
        <end position="1327"/>
    </location>
</feature>
<keyword evidence="4" id="KW-1185">Reference proteome</keyword>
<feature type="region of interest" description="Disordered" evidence="1">
    <location>
        <begin position="3367"/>
        <end position="3392"/>
    </location>
</feature>
<evidence type="ECO:0000313" key="4">
    <source>
        <dbReference type="Proteomes" id="UP001374579"/>
    </source>
</evidence>
<feature type="compositionally biased region" description="Acidic residues" evidence="1">
    <location>
        <begin position="3641"/>
        <end position="3654"/>
    </location>
</feature>
<protein>
    <recommendedName>
        <fullName evidence="2">Tudor domain-containing protein</fullName>
    </recommendedName>
</protein>
<feature type="compositionally biased region" description="Acidic residues" evidence="1">
    <location>
        <begin position="2811"/>
        <end position="2826"/>
    </location>
</feature>
<feature type="domain" description="Tudor" evidence="2">
    <location>
        <begin position="62"/>
        <end position="121"/>
    </location>
</feature>
<feature type="compositionally biased region" description="Gly residues" evidence="1">
    <location>
        <begin position="1257"/>
        <end position="1272"/>
    </location>
</feature>
<dbReference type="Gene3D" id="2.30.30.140">
    <property type="match status" value="12"/>
</dbReference>
<feature type="compositionally biased region" description="Polar residues" evidence="1">
    <location>
        <begin position="1330"/>
        <end position="1340"/>
    </location>
</feature>
<feature type="region of interest" description="Disordered" evidence="1">
    <location>
        <begin position="2255"/>
        <end position="2319"/>
    </location>
</feature>
<evidence type="ECO:0000256" key="1">
    <source>
        <dbReference type="SAM" id="MobiDB-lite"/>
    </source>
</evidence>
<feature type="compositionally biased region" description="Basic and acidic residues" evidence="1">
    <location>
        <begin position="3903"/>
        <end position="3913"/>
    </location>
</feature>
<feature type="domain" description="Tudor" evidence="2">
    <location>
        <begin position="1131"/>
        <end position="1189"/>
    </location>
</feature>
<feature type="compositionally biased region" description="Polar residues" evidence="1">
    <location>
        <begin position="2258"/>
        <end position="2270"/>
    </location>
</feature>
<feature type="compositionally biased region" description="Basic and acidic residues" evidence="1">
    <location>
        <begin position="2917"/>
        <end position="2939"/>
    </location>
</feature>
<feature type="compositionally biased region" description="Basic and acidic residues" evidence="1">
    <location>
        <begin position="1760"/>
        <end position="1774"/>
    </location>
</feature>
<dbReference type="EMBL" id="JBAMIC010000011">
    <property type="protein sequence ID" value="KAK7099992.1"/>
    <property type="molecule type" value="Genomic_DNA"/>
</dbReference>
<dbReference type="SMART" id="SM00333">
    <property type="entry name" value="TUDOR"/>
    <property type="match status" value="12"/>
</dbReference>
<feature type="compositionally biased region" description="Basic and acidic residues" evidence="1">
    <location>
        <begin position="3224"/>
        <end position="3240"/>
    </location>
</feature>
<reference evidence="3 4" key="1">
    <citation type="submission" date="2024-02" db="EMBL/GenBank/DDBJ databases">
        <title>Chromosome-scale genome assembly of the rough periwinkle Littorina saxatilis.</title>
        <authorList>
            <person name="De Jode A."/>
            <person name="Faria R."/>
            <person name="Formenti G."/>
            <person name="Sims Y."/>
            <person name="Smith T.P."/>
            <person name="Tracey A."/>
            <person name="Wood J.M.D."/>
            <person name="Zagrodzka Z.B."/>
            <person name="Johannesson K."/>
            <person name="Butlin R.K."/>
            <person name="Leder E.H."/>
        </authorList>
    </citation>
    <scope>NUCLEOTIDE SEQUENCE [LARGE SCALE GENOMIC DNA]</scope>
    <source>
        <strain evidence="3">Snail1</strain>
        <tissue evidence="3">Muscle</tissue>
    </source>
</reference>
<feature type="region of interest" description="Disordered" evidence="1">
    <location>
        <begin position="830"/>
        <end position="854"/>
    </location>
</feature>
<gene>
    <name evidence="3" type="ORF">V1264_023007</name>
</gene>
<dbReference type="Pfam" id="PF00567">
    <property type="entry name" value="TUDOR"/>
    <property type="match status" value="12"/>
</dbReference>
<feature type="compositionally biased region" description="Acidic residues" evidence="1">
    <location>
        <begin position="3611"/>
        <end position="3624"/>
    </location>
</feature>
<feature type="region of interest" description="Disordered" evidence="1">
    <location>
        <begin position="2908"/>
        <end position="2944"/>
    </location>
</feature>
<name>A0AAN9G9M2_9CAEN</name>